<evidence type="ECO:0008006" key="3">
    <source>
        <dbReference type="Google" id="ProtNLM"/>
    </source>
</evidence>
<sequence>MRILYDRRRRIFCHDERSISTYAFGLDSFLLQSKKSGDSYAFPIGSPKGGVIPLIGILADKDRANRYRGNFELFKTLQEIIQDAGAMCFVFSPGDIECNTVSGIAFSDTLDRWVTCHFPLPNVIYNRVPTPAGEQNEAFLNVTSWSKDHKIPFFNPHFFNKWEIYQILREREELRPHLPATEQIRDSVHLKEFLTEHKQIYIKHSLSSKGKGIRKVEVHEDGRVICRSIKKIEHFSSAERLAHAYPEWFREKDWIVQEAIQCRSLNGHRYDYRVLVLSSEDGFSVTGIGVRMSHRQEVTTHVPSGGTIISLDDVAKEDTKLMLASIMKICGETLTESLGFIGEFSADIAPRKEEGFVLFEINSKPMIFDELDIETTRRKKLVDTFFSLASSRPQRKD</sequence>
<organism evidence="1 2">
    <name type="scientific">Rossellomorea marisflavi</name>
    <dbReference type="NCBI Taxonomy" id="189381"/>
    <lineage>
        <taxon>Bacteria</taxon>
        <taxon>Bacillati</taxon>
        <taxon>Bacillota</taxon>
        <taxon>Bacilli</taxon>
        <taxon>Bacillales</taxon>
        <taxon>Bacillaceae</taxon>
        <taxon>Rossellomorea</taxon>
    </lineage>
</organism>
<protein>
    <recommendedName>
        <fullName evidence="3">ATP-grasp domain-containing protein</fullName>
    </recommendedName>
</protein>
<proteinExistence type="predicted"/>
<dbReference type="SUPFAM" id="SSF56059">
    <property type="entry name" value="Glutathione synthetase ATP-binding domain-like"/>
    <property type="match status" value="1"/>
</dbReference>
<dbReference type="OrthoDB" id="7869153at2"/>
<dbReference type="AlphaFoldDB" id="A0A0M0GRC5"/>
<accession>A0A0M0GRC5</accession>
<dbReference type="EMBL" id="LGUE01000001">
    <property type="protein sequence ID" value="KON92475.1"/>
    <property type="molecule type" value="Genomic_DNA"/>
</dbReference>
<dbReference type="InterPro" id="IPR026838">
    <property type="entry name" value="YheC/D"/>
</dbReference>
<dbReference type="Proteomes" id="UP000037405">
    <property type="component" value="Unassembled WGS sequence"/>
</dbReference>
<reference evidence="2" key="1">
    <citation type="submission" date="2015-07" db="EMBL/GenBank/DDBJ databases">
        <title>Fjat-14235 jcm11544.</title>
        <authorList>
            <person name="Liu B."/>
            <person name="Wang J."/>
            <person name="Zhu Y."/>
            <person name="Liu G."/>
            <person name="Chen Q."/>
            <person name="Chen Z."/>
            <person name="Lan J."/>
            <person name="Che J."/>
            <person name="Ge C."/>
            <person name="Shi H."/>
            <person name="Pan Z."/>
            <person name="Liu X."/>
        </authorList>
    </citation>
    <scope>NUCLEOTIDE SEQUENCE [LARGE SCALE GENOMIC DNA]</scope>
    <source>
        <strain evidence="2">JCM 11544</strain>
    </source>
</reference>
<dbReference type="RefSeq" id="WP_053427630.1">
    <property type="nucleotide sequence ID" value="NZ_JAUKEF010000001.1"/>
</dbReference>
<evidence type="ECO:0000313" key="1">
    <source>
        <dbReference type="EMBL" id="KON92475.1"/>
    </source>
</evidence>
<dbReference type="PATRIC" id="fig|189381.12.peg.1887"/>
<comment type="caution">
    <text evidence="1">The sequence shown here is derived from an EMBL/GenBank/DDBJ whole genome shotgun (WGS) entry which is preliminary data.</text>
</comment>
<gene>
    <name evidence="1" type="ORF">AF331_08555</name>
</gene>
<dbReference type="Pfam" id="PF14398">
    <property type="entry name" value="ATPgrasp_YheCD"/>
    <property type="match status" value="1"/>
</dbReference>
<keyword evidence="2" id="KW-1185">Reference proteome</keyword>
<dbReference type="STRING" id="189381.GCA_900166615_02541"/>
<evidence type="ECO:0000313" key="2">
    <source>
        <dbReference type="Proteomes" id="UP000037405"/>
    </source>
</evidence>
<name>A0A0M0GRC5_9BACI</name>